<dbReference type="STRING" id="1798680.A3J66_04275"/>
<dbReference type="SUPFAM" id="SSF53271">
    <property type="entry name" value="PRTase-like"/>
    <property type="match status" value="1"/>
</dbReference>
<protein>
    <recommendedName>
        <fullName evidence="3">Uracil phosphoribosyltransferase</fullName>
    </recommendedName>
</protein>
<gene>
    <name evidence="1" type="ORF">A3J66_04275</name>
</gene>
<comment type="caution">
    <text evidence="1">The sequence shown here is derived from an EMBL/GenBank/DDBJ whole genome shotgun (WGS) entry which is preliminary data.</text>
</comment>
<evidence type="ECO:0008006" key="3">
    <source>
        <dbReference type="Google" id="ProtNLM"/>
    </source>
</evidence>
<dbReference type="Proteomes" id="UP000176282">
    <property type="component" value="Unassembled WGS sequence"/>
</dbReference>
<dbReference type="Gene3D" id="3.40.50.2020">
    <property type="match status" value="1"/>
</dbReference>
<sequence>MATPEIIRRPGEIAQAYGPEVHILDDLVALTWLAQLCAPKTRQPQFGNLIGMLYNQLVPRAIAAEYPRCTVSRETRMTTTSGVLWTGDVVDPSVRTVVVDIARGGTHPSFLTSELLAWTVGPDAFRRDLIVLSRKRGADGKVDGADVLGDKCDGSIEGMIALVPDAMGATGGSMATAFHGYEGRPTRVITLSLIVTPEFVRTMQEVSVELDVPFSVWAFRLDRGMSHPEALAAIPGVFPSPVHPESGTPFESGLDERQFIVAGGGDFGREMYLTSM</sequence>
<dbReference type="AlphaFoldDB" id="A0A1F6M4N2"/>
<evidence type="ECO:0000313" key="2">
    <source>
        <dbReference type="Proteomes" id="UP000176282"/>
    </source>
</evidence>
<name>A0A1F6M4N2_9BACT</name>
<reference evidence="1 2" key="1">
    <citation type="journal article" date="2016" name="Nat. Commun.">
        <title>Thousands of microbial genomes shed light on interconnected biogeochemical processes in an aquifer system.</title>
        <authorList>
            <person name="Anantharaman K."/>
            <person name="Brown C.T."/>
            <person name="Hug L.A."/>
            <person name="Sharon I."/>
            <person name="Castelle C.J."/>
            <person name="Probst A.J."/>
            <person name="Thomas B.C."/>
            <person name="Singh A."/>
            <person name="Wilkins M.J."/>
            <person name="Karaoz U."/>
            <person name="Brodie E.L."/>
            <person name="Williams K.H."/>
            <person name="Hubbard S.S."/>
            <person name="Banfield J.F."/>
        </authorList>
    </citation>
    <scope>NUCLEOTIDE SEQUENCE [LARGE SCALE GENOMIC DNA]</scope>
</reference>
<organism evidence="1 2">
    <name type="scientific">Candidatus Magasanikbacteria bacterium RIFCSPHIGHO2_02_FULL_47_14</name>
    <dbReference type="NCBI Taxonomy" id="1798680"/>
    <lineage>
        <taxon>Bacteria</taxon>
        <taxon>Candidatus Magasanikiibacteriota</taxon>
    </lineage>
</organism>
<evidence type="ECO:0000313" key="1">
    <source>
        <dbReference type="EMBL" id="OGH66513.1"/>
    </source>
</evidence>
<accession>A0A1F6M4N2</accession>
<dbReference type="InterPro" id="IPR029057">
    <property type="entry name" value="PRTase-like"/>
</dbReference>
<dbReference type="EMBL" id="MFQB01000035">
    <property type="protein sequence ID" value="OGH66513.1"/>
    <property type="molecule type" value="Genomic_DNA"/>
</dbReference>
<proteinExistence type="predicted"/>